<evidence type="ECO:0000256" key="3">
    <source>
        <dbReference type="ARBA" id="ARBA00022840"/>
    </source>
</evidence>
<dbReference type="GO" id="GO:0016887">
    <property type="term" value="F:ATP hydrolysis activity"/>
    <property type="evidence" value="ECO:0007669"/>
    <property type="project" value="InterPro"/>
</dbReference>
<dbReference type="Proteomes" id="UP000503278">
    <property type="component" value="Chromosome"/>
</dbReference>
<keyword evidence="2" id="KW-0547">Nucleotide-binding</keyword>
<dbReference type="GO" id="GO:0005524">
    <property type="term" value="F:ATP binding"/>
    <property type="evidence" value="ECO:0007669"/>
    <property type="project" value="UniProtKB-KW"/>
</dbReference>
<comment type="similarity">
    <text evidence="1">Belongs to the AAA ATPase family.</text>
</comment>
<dbReference type="InterPro" id="IPR050221">
    <property type="entry name" value="26S_Proteasome_ATPase"/>
</dbReference>
<evidence type="ECO:0000256" key="2">
    <source>
        <dbReference type="ARBA" id="ARBA00022741"/>
    </source>
</evidence>
<name>A0A7L5E4Y1_9SPHI</name>
<evidence type="ECO:0000256" key="1">
    <source>
        <dbReference type="ARBA" id="ARBA00006914"/>
    </source>
</evidence>
<feature type="domain" description="AAA+ ATPase" evidence="4">
    <location>
        <begin position="234"/>
        <end position="366"/>
    </location>
</feature>
<keyword evidence="6" id="KW-1185">Reference proteome</keyword>
<dbReference type="SMART" id="SM00382">
    <property type="entry name" value="AAA"/>
    <property type="match status" value="1"/>
</dbReference>
<keyword evidence="3 5" id="KW-0067">ATP-binding</keyword>
<dbReference type="KEGG" id="mrob:HH214_10205"/>
<reference evidence="5 6" key="1">
    <citation type="submission" date="2020-04" db="EMBL/GenBank/DDBJ databases">
        <title>Genome sequencing of novel species.</title>
        <authorList>
            <person name="Heo J."/>
            <person name="Kim S.-J."/>
            <person name="Kim J.-S."/>
            <person name="Hong S.-B."/>
            <person name="Kwon S.-W."/>
        </authorList>
    </citation>
    <scope>NUCLEOTIDE SEQUENCE [LARGE SCALE GENOMIC DNA]</scope>
    <source>
        <strain evidence="5 6">F39-2</strain>
    </source>
</reference>
<dbReference type="InterPro" id="IPR003959">
    <property type="entry name" value="ATPase_AAA_core"/>
</dbReference>
<dbReference type="InterPro" id="IPR003593">
    <property type="entry name" value="AAA+_ATPase"/>
</dbReference>
<evidence type="ECO:0000313" key="6">
    <source>
        <dbReference type="Proteomes" id="UP000503278"/>
    </source>
</evidence>
<proteinExistence type="inferred from homology"/>
<dbReference type="InterPro" id="IPR027417">
    <property type="entry name" value="P-loop_NTPase"/>
</dbReference>
<dbReference type="SUPFAM" id="SSF52540">
    <property type="entry name" value="P-loop containing nucleoside triphosphate hydrolases"/>
    <property type="match status" value="1"/>
</dbReference>
<protein>
    <submittedName>
        <fullName evidence="5">ATP-binding protein</fullName>
    </submittedName>
</protein>
<dbReference type="PANTHER" id="PTHR23073">
    <property type="entry name" value="26S PROTEASOME REGULATORY SUBUNIT"/>
    <property type="match status" value="1"/>
</dbReference>
<evidence type="ECO:0000259" key="4">
    <source>
        <dbReference type="SMART" id="SM00382"/>
    </source>
</evidence>
<evidence type="ECO:0000313" key="5">
    <source>
        <dbReference type="EMBL" id="QJD98370.1"/>
    </source>
</evidence>
<accession>A0A7L5E4Y1</accession>
<organism evidence="5 6">
    <name type="scientific">Mucilaginibacter robiniae</name>
    <dbReference type="NCBI Taxonomy" id="2728022"/>
    <lineage>
        <taxon>Bacteria</taxon>
        <taxon>Pseudomonadati</taxon>
        <taxon>Bacteroidota</taxon>
        <taxon>Sphingobacteriia</taxon>
        <taxon>Sphingobacteriales</taxon>
        <taxon>Sphingobacteriaceae</taxon>
        <taxon>Mucilaginibacter</taxon>
    </lineage>
</organism>
<dbReference type="Pfam" id="PF00004">
    <property type="entry name" value="AAA"/>
    <property type="match status" value="1"/>
</dbReference>
<gene>
    <name evidence="5" type="ORF">HH214_10205</name>
</gene>
<dbReference type="EMBL" id="CP051682">
    <property type="protein sequence ID" value="QJD98370.1"/>
    <property type="molecule type" value="Genomic_DNA"/>
</dbReference>
<sequence length="444" mass="49585">MANANTATQELQWFSTVIAARGAISFNNDKAQPQVASILPPDVSQDASPYAAIIRQFNMGHAERFVLILALVPHLQPELLDILLMKNSATDHPFTQLGGQKGAHGGYLPTGETAVFLLAGNDLQQRYQLLQLFDEEHFFHKHNFLQLQPVNAGEPRLAGLLTPSAEYLALLTTGKAFKPNFTANFPAKRLTTGMEWQDLVVSHHVMAELEELKTWLQHGPALLHDWGFAGKVKPGFRVLFSGPPGTGKTLTAALLGKWAGMDVYRIDLSMVVSKFIGETEKNLANVFDMAENKNWILFFDEADALFGKRTNVGDAHDRHANQEVSYLLQRIEDYNGLIVLATNFKNNVDEAFARRFQVMIDFQKPDEHQRLQLWKNAFTPPCQLAVDVSLPKLAAEYPITGASIMNVLRFCSLRALGRGNTEIILPDIKQAIRKEMHKEGKALF</sequence>
<dbReference type="AlphaFoldDB" id="A0A7L5E4Y1"/>
<dbReference type="Gene3D" id="3.40.50.300">
    <property type="entry name" value="P-loop containing nucleotide triphosphate hydrolases"/>
    <property type="match status" value="1"/>
</dbReference>
<dbReference type="CDD" id="cd19481">
    <property type="entry name" value="RecA-like_protease"/>
    <property type="match status" value="1"/>
</dbReference>